<evidence type="ECO:0000313" key="3">
    <source>
        <dbReference type="Proteomes" id="UP000053660"/>
    </source>
</evidence>
<feature type="transmembrane region" description="Helical" evidence="1">
    <location>
        <begin position="97"/>
        <end position="117"/>
    </location>
</feature>
<proteinExistence type="predicted"/>
<keyword evidence="1" id="KW-1133">Transmembrane helix</keyword>
<sequence length="179" mass="20423">MQVRLSLVLQEEFFLILYTFRPSHFHFYSSNCGLLIVLTSNGIILAIFGAYLYFGIWPSHQTIAYMREPVLVDLGVDMEITATLGLCLRPELNWCSLLFFTAVGAIMFGLALSGVYWPMQINKTLKVSYLSPQTKIMQRRMNNLLALQVRHVNHILLQLFVKTQIAMSSFPTKRTTLAA</sequence>
<keyword evidence="3" id="KW-1185">Reference proteome</keyword>
<dbReference type="EMBL" id="KN549725">
    <property type="protein sequence ID" value="KHJ96226.1"/>
    <property type="molecule type" value="Genomic_DNA"/>
</dbReference>
<reference evidence="2 3" key="1">
    <citation type="submission" date="2014-03" db="EMBL/GenBank/DDBJ databases">
        <title>Draft genome of the hookworm Oesophagostomum dentatum.</title>
        <authorList>
            <person name="Mitreva M."/>
        </authorList>
    </citation>
    <scope>NUCLEOTIDE SEQUENCE [LARGE SCALE GENOMIC DNA]</scope>
    <source>
        <strain evidence="2 3">OD-Hann</strain>
    </source>
</reference>
<evidence type="ECO:0000313" key="2">
    <source>
        <dbReference type="EMBL" id="KHJ96226.1"/>
    </source>
</evidence>
<dbReference type="Proteomes" id="UP000053660">
    <property type="component" value="Unassembled WGS sequence"/>
</dbReference>
<protein>
    <submittedName>
        <fullName evidence="2">Uncharacterized protein</fullName>
    </submittedName>
</protein>
<name>A0A0B1TJG2_OESDE</name>
<dbReference type="AlphaFoldDB" id="A0A0B1TJG2"/>
<evidence type="ECO:0000256" key="1">
    <source>
        <dbReference type="SAM" id="Phobius"/>
    </source>
</evidence>
<keyword evidence="1" id="KW-0472">Membrane</keyword>
<organism evidence="2 3">
    <name type="scientific">Oesophagostomum dentatum</name>
    <name type="common">Nodular worm</name>
    <dbReference type="NCBI Taxonomy" id="61180"/>
    <lineage>
        <taxon>Eukaryota</taxon>
        <taxon>Metazoa</taxon>
        <taxon>Ecdysozoa</taxon>
        <taxon>Nematoda</taxon>
        <taxon>Chromadorea</taxon>
        <taxon>Rhabditida</taxon>
        <taxon>Rhabditina</taxon>
        <taxon>Rhabditomorpha</taxon>
        <taxon>Strongyloidea</taxon>
        <taxon>Strongylidae</taxon>
        <taxon>Oesophagostomum</taxon>
    </lineage>
</organism>
<keyword evidence="1" id="KW-0812">Transmembrane</keyword>
<accession>A0A0B1TJG2</accession>
<gene>
    <name evidence="2" type="ORF">OESDEN_03815</name>
</gene>
<feature type="transmembrane region" description="Helical" evidence="1">
    <location>
        <begin position="32"/>
        <end position="54"/>
    </location>
</feature>